<dbReference type="EMBL" id="LN853336">
    <property type="protein sequence ID" value="CRY95680.1"/>
    <property type="molecule type" value="Genomic_DNA"/>
</dbReference>
<reference evidence="2" key="1">
    <citation type="submission" date="2015-06" db="EMBL/GenBank/DDBJ databases">
        <authorList>
            <person name="Joergensen T."/>
        </authorList>
    </citation>
    <scope>NUCLEOTIDE SEQUENCE</scope>
    <source>
        <strain evidence="2">RGRH0720</strain>
    </source>
</reference>
<reference evidence="2" key="2">
    <citation type="submission" date="2015-07" db="EMBL/GenBank/DDBJ databases">
        <title>Plasmids, circular viruses and viroids from rat gut.</title>
        <authorList>
            <person name="Jorgensen T.J."/>
            <person name="Hansen M.A."/>
            <person name="Xu Z."/>
            <person name="Tabak M.A."/>
            <person name="Sorensen S.J."/>
            <person name="Hansen L.H."/>
        </authorList>
    </citation>
    <scope>NUCLEOTIDE SEQUENCE</scope>
    <source>
        <strain evidence="2">RGRH0720</strain>
    </source>
</reference>
<accession>A0A0H5Q2S4</accession>
<proteinExistence type="predicted"/>
<evidence type="ECO:0000256" key="1">
    <source>
        <dbReference type="SAM" id="MobiDB-lite"/>
    </source>
</evidence>
<feature type="region of interest" description="Disordered" evidence="1">
    <location>
        <begin position="81"/>
        <end position="109"/>
    </location>
</feature>
<protein>
    <submittedName>
        <fullName evidence="2">Uncharacterized protein</fullName>
    </submittedName>
</protein>
<organism evidence="2">
    <name type="scientific">uncultured prokaryote</name>
    <dbReference type="NCBI Taxonomy" id="198431"/>
    <lineage>
        <taxon>unclassified sequences</taxon>
        <taxon>environmental samples</taxon>
    </lineage>
</organism>
<dbReference type="AlphaFoldDB" id="A0A0H5Q2S4"/>
<name>A0A0H5Q2S4_9ZZZZ</name>
<sequence length="109" mass="11892">MPAARPRMQVTASETSYRLLCELSALTGKPMATITRELLDEATPALQMAVTALRDIKTRPQQVRDAMDRLANTVIRDISQAQLDLDTAMQKRPGRKPGKSQGRGAANTG</sequence>
<evidence type="ECO:0000313" key="2">
    <source>
        <dbReference type="EMBL" id="CRY95680.1"/>
    </source>
</evidence>